<proteinExistence type="predicted"/>
<evidence type="ECO:0000313" key="4">
    <source>
        <dbReference type="RefSeq" id="XP_065666886.1"/>
    </source>
</evidence>
<dbReference type="SMART" id="SM00462">
    <property type="entry name" value="PTB"/>
    <property type="match status" value="1"/>
</dbReference>
<dbReference type="Proteomes" id="UP001652625">
    <property type="component" value="Chromosome 11"/>
</dbReference>
<feature type="region of interest" description="Disordered" evidence="1">
    <location>
        <begin position="525"/>
        <end position="565"/>
    </location>
</feature>
<dbReference type="RefSeq" id="XP_065666887.1">
    <property type="nucleotide sequence ID" value="XM_065810815.1"/>
</dbReference>
<evidence type="ECO:0000313" key="3">
    <source>
        <dbReference type="Proteomes" id="UP001652625"/>
    </source>
</evidence>
<dbReference type="Gene3D" id="2.30.29.30">
    <property type="entry name" value="Pleckstrin-homology domain (PH domain)/Phosphotyrosine-binding domain (PTB)"/>
    <property type="match status" value="1"/>
</dbReference>
<reference evidence="4 5" key="1">
    <citation type="submission" date="2025-05" db="UniProtKB">
        <authorList>
            <consortium name="RefSeq"/>
        </authorList>
    </citation>
    <scope>IDENTIFICATION</scope>
</reference>
<name>A0ABM4CY66_HYDVU</name>
<dbReference type="PROSITE" id="PS01179">
    <property type="entry name" value="PID"/>
    <property type="match status" value="1"/>
</dbReference>
<sequence length="631" mass="70848">MDKNNPQRRLQTIKKFQEGFVVFRAKYLGCIPVQKSKGVEIIKEAIRKLKIAHQLKKSEAGIKESKLMKVEIHISMNWIKIINSKSKVMVCNRPLHRVSYCADDSTDKKIFAFIAKDQENNSHSCFVLKCEKEATDLTLAFGEAFDLAYKRYIQTEKDELKKNKELINISAHIEEFKKENPKFQKGIEASTLISSPRQMDEPLTRAVPLSASARLSSTLLEENLVKENTSENFITDNARFLSNIENSSYEVFQDALAHNHSSLNNFDWFNFSNSNNNAMHSHAIDHNVDPSIVDQLQDSKVSDSGLSNTDFFDLLSKSPSEQDFALTNDPFADNPHWNNVVKKELSISESFDNDVLNLPTNPFRVNSDQSYNNMYSQNGSTRLENETKESDSFSQFLSSLVGRTENLEINNNSDQFSSGAFFNSFETNFDENGFKATNEINLSFETLNSNNLDLISPSEIQTSSTPRNDLSSSKCENSRPRPTGNTLKGNFLPAPPSKKTMKVTTAVSKPITPIAAPTVRSNSISTVRNNSIPTERNNSIPTERNNSIPTERNNSIPADSVSISNARDVKQSDASRTVNRLSVGNIAHILPNVEKAQSPNTDFRSRSRSSVSAKKQYSLFQVSKTLEGMID</sequence>
<dbReference type="Pfam" id="PF00640">
    <property type="entry name" value="PID"/>
    <property type="match status" value="1"/>
</dbReference>
<keyword evidence="3" id="KW-1185">Reference proteome</keyword>
<accession>A0ABM4CY66</accession>
<dbReference type="PANTHER" id="PTHR11232:SF77">
    <property type="entry name" value="GULP PTB DOMAIN CONTAINING ENGULFMENT ADAPTOR 1"/>
    <property type="match status" value="1"/>
</dbReference>
<evidence type="ECO:0000259" key="2">
    <source>
        <dbReference type="PROSITE" id="PS01179"/>
    </source>
</evidence>
<dbReference type="InterPro" id="IPR011993">
    <property type="entry name" value="PH-like_dom_sf"/>
</dbReference>
<protein>
    <submittedName>
        <fullName evidence="4 5">PTB domain-containing adapter protein ced-6 isoform X2</fullName>
    </submittedName>
</protein>
<gene>
    <name evidence="4 5 6" type="primary">LOC100200374</name>
</gene>
<evidence type="ECO:0000256" key="1">
    <source>
        <dbReference type="SAM" id="MobiDB-lite"/>
    </source>
</evidence>
<dbReference type="InterPro" id="IPR051133">
    <property type="entry name" value="Adapter_Engulfment-Domain"/>
</dbReference>
<dbReference type="PANTHER" id="PTHR11232">
    <property type="entry name" value="PHOSPHOTYROSINE INTERACTION DOMAIN-CONTAINING FAMILY MEMBER"/>
    <property type="match status" value="1"/>
</dbReference>
<dbReference type="CDD" id="cd01273">
    <property type="entry name" value="PTB_CED-6"/>
    <property type="match status" value="1"/>
</dbReference>
<evidence type="ECO:0000313" key="5">
    <source>
        <dbReference type="RefSeq" id="XP_065666887.1"/>
    </source>
</evidence>
<evidence type="ECO:0000313" key="6">
    <source>
        <dbReference type="RefSeq" id="XP_065666888.1"/>
    </source>
</evidence>
<feature type="domain" description="PID" evidence="2">
    <location>
        <begin position="21"/>
        <end position="156"/>
    </location>
</feature>
<dbReference type="GeneID" id="100200374"/>
<dbReference type="RefSeq" id="XP_065666888.1">
    <property type="nucleotide sequence ID" value="XM_065810816.1"/>
</dbReference>
<organism evidence="3 6">
    <name type="scientific">Hydra vulgaris</name>
    <name type="common">Hydra</name>
    <name type="synonym">Hydra attenuata</name>
    <dbReference type="NCBI Taxonomy" id="6087"/>
    <lineage>
        <taxon>Eukaryota</taxon>
        <taxon>Metazoa</taxon>
        <taxon>Cnidaria</taxon>
        <taxon>Hydrozoa</taxon>
        <taxon>Hydroidolina</taxon>
        <taxon>Anthoathecata</taxon>
        <taxon>Aplanulata</taxon>
        <taxon>Hydridae</taxon>
        <taxon>Hydra</taxon>
    </lineage>
</organism>
<dbReference type="InterPro" id="IPR006020">
    <property type="entry name" value="PTB/PI_dom"/>
</dbReference>
<dbReference type="SUPFAM" id="SSF50729">
    <property type="entry name" value="PH domain-like"/>
    <property type="match status" value="1"/>
</dbReference>
<feature type="compositionally biased region" description="Polar residues" evidence="1">
    <location>
        <begin position="457"/>
        <end position="475"/>
    </location>
</feature>
<dbReference type="RefSeq" id="XP_065666886.1">
    <property type="nucleotide sequence ID" value="XM_065810814.1"/>
</dbReference>
<feature type="region of interest" description="Disordered" evidence="1">
    <location>
        <begin position="457"/>
        <end position="500"/>
    </location>
</feature>